<evidence type="ECO:0000313" key="1">
    <source>
        <dbReference type="EMBL" id="GIF23469.1"/>
    </source>
</evidence>
<keyword evidence="2" id="KW-1185">Reference proteome</keyword>
<gene>
    <name evidence="1" type="ORF">Ate02nite_61990</name>
</gene>
<dbReference type="InterPro" id="IPR035897">
    <property type="entry name" value="Toll_tir_struct_dom_sf"/>
</dbReference>
<proteinExistence type="predicted"/>
<name>A0A919NQX5_9ACTN</name>
<dbReference type="AlphaFoldDB" id="A0A919NQX5"/>
<protein>
    <recommendedName>
        <fullName evidence="3">TIR domain-containing protein</fullName>
    </recommendedName>
</protein>
<accession>A0A919NQX5</accession>
<sequence>MLVGDIFVNYRSDDEPGVAVLLDEKLCERFGRDRVFRDNRSIGLGVDFRPQLWGRLAKSSVLMVVCGARWLAADEHGRRRVDDPDDFVRREIEWALTMGIAVVPVLVGDVPDLKVSDLPSGIADLAHRQRWRLRTRGMQRDIPQLIDEIASIVSDTSVPGTVMVLQPAGHEADLSGLSEAVTLAASDAGLPAVEIIRRVFGLIAEFPSTVEPIRVVSGFLSSMEHALSTRSAPDGAPLRVLVGVQSATTRGVDPRDQLTRLLAQPAVTAVRRRATGAGLVLVIPNDFYDAHVRTHPELADPATYLPVPSDDGMPRSWVHVPGYSSPPGLRLASKPTPTPPTGAGVHFNNYDSIIENQIAGDYVRGDKHSPSREQGHQ</sequence>
<evidence type="ECO:0000313" key="2">
    <source>
        <dbReference type="Proteomes" id="UP000623608"/>
    </source>
</evidence>
<dbReference type="Proteomes" id="UP000623608">
    <property type="component" value="Unassembled WGS sequence"/>
</dbReference>
<dbReference type="SUPFAM" id="SSF52200">
    <property type="entry name" value="Toll/Interleukin receptor TIR domain"/>
    <property type="match status" value="1"/>
</dbReference>
<dbReference type="EMBL" id="BOMY01000041">
    <property type="protein sequence ID" value="GIF23469.1"/>
    <property type="molecule type" value="Genomic_DNA"/>
</dbReference>
<organism evidence="1 2">
    <name type="scientific">Paractinoplanes tereljensis</name>
    <dbReference type="NCBI Taxonomy" id="571912"/>
    <lineage>
        <taxon>Bacteria</taxon>
        <taxon>Bacillati</taxon>
        <taxon>Actinomycetota</taxon>
        <taxon>Actinomycetes</taxon>
        <taxon>Micromonosporales</taxon>
        <taxon>Micromonosporaceae</taxon>
        <taxon>Paractinoplanes</taxon>
    </lineage>
</organism>
<comment type="caution">
    <text evidence="1">The sequence shown here is derived from an EMBL/GenBank/DDBJ whole genome shotgun (WGS) entry which is preliminary data.</text>
</comment>
<evidence type="ECO:0008006" key="3">
    <source>
        <dbReference type="Google" id="ProtNLM"/>
    </source>
</evidence>
<dbReference type="Gene3D" id="3.40.50.10140">
    <property type="entry name" value="Toll/interleukin-1 receptor homology (TIR) domain"/>
    <property type="match status" value="1"/>
</dbReference>
<reference evidence="1" key="1">
    <citation type="submission" date="2021-01" db="EMBL/GenBank/DDBJ databases">
        <title>Whole genome shotgun sequence of Actinoplanes tereljensis NBRC 105297.</title>
        <authorList>
            <person name="Komaki H."/>
            <person name="Tamura T."/>
        </authorList>
    </citation>
    <scope>NUCLEOTIDE SEQUENCE</scope>
    <source>
        <strain evidence="1">NBRC 105297</strain>
    </source>
</reference>